<evidence type="ECO:0000256" key="1">
    <source>
        <dbReference type="ARBA" id="ARBA00023015"/>
    </source>
</evidence>
<feature type="domain" description="HTH hxlR-type" evidence="4">
    <location>
        <begin position="11"/>
        <end position="110"/>
    </location>
</feature>
<dbReference type="GO" id="GO:0003677">
    <property type="term" value="F:DNA binding"/>
    <property type="evidence" value="ECO:0007669"/>
    <property type="project" value="UniProtKB-KW"/>
</dbReference>
<dbReference type="EMBL" id="AP018449">
    <property type="protein sequence ID" value="BBB93509.1"/>
    <property type="molecule type" value="Genomic_DNA"/>
</dbReference>
<name>A0A348AR11_9FIRM</name>
<accession>A0A348AR11</accession>
<evidence type="ECO:0000256" key="3">
    <source>
        <dbReference type="ARBA" id="ARBA00023163"/>
    </source>
</evidence>
<keyword evidence="3" id="KW-0804">Transcription</keyword>
<evidence type="ECO:0000313" key="5">
    <source>
        <dbReference type="EMBL" id="BBB93509.1"/>
    </source>
</evidence>
<evidence type="ECO:0000256" key="2">
    <source>
        <dbReference type="ARBA" id="ARBA00023125"/>
    </source>
</evidence>
<dbReference type="Proteomes" id="UP000276437">
    <property type="component" value="Chromosome"/>
</dbReference>
<gene>
    <name evidence="5" type="primary">yybR_4</name>
    <name evidence="5" type="ORF">MAMMFC1_04226</name>
</gene>
<keyword evidence="1" id="KW-0805">Transcription regulation</keyword>
<dbReference type="PROSITE" id="PS51118">
    <property type="entry name" value="HTH_HXLR"/>
    <property type="match status" value="1"/>
</dbReference>
<keyword evidence="6" id="KW-1185">Reference proteome</keyword>
<dbReference type="RefSeq" id="WP_126310319.1">
    <property type="nucleotide sequence ID" value="NZ_AP018449.1"/>
</dbReference>
<dbReference type="PANTHER" id="PTHR33204">
    <property type="entry name" value="TRANSCRIPTIONAL REGULATOR, MARR FAMILY"/>
    <property type="match status" value="1"/>
</dbReference>
<dbReference type="PANTHER" id="PTHR33204:SF29">
    <property type="entry name" value="TRANSCRIPTIONAL REGULATOR"/>
    <property type="match status" value="1"/>
</dbReference>
<protein>
    <submittedName>
        <fullName evidence="5">Putative HTH-type transcriptional regulator YybR</fullName>
    </submittedName>
</protein>
<proteinExistence type="predicted"/>
<evidence type="ECO:0000259" key="4">
    <source>
        <dbReference type="PROSITE" id="PS51118"/>
    </source>
</evidence>
<dbReference type="Gene3D" id="1.10.10.10">
    <property type="entry name" value="Winged helix-like DNA-binding domain superfamily/Winged helix DNA-binding domain"/>
    <property type="match status" value="1"/>
</dbReference>
<dbReference type="Pfam" id="PF01638">
    <property type="entry name" value="HxlR"/>
    <property type="match status" value="1"/>
</dbReference>
<keyword evidence="2" id="KW-0238">DNA-binding</keyword>
<dbReference type="InterPro" id="IPR036390">
    <property type="entry name" value="WH_DNA-bd_sf"/>
</dbReference>
<dbReference type="OrthoDB" id="9791143at2"/>
<evidence type="ECO:0000313" key="6">
    <source>
        <dbReference type="Proteomes" id="UP000276437"/>
    </source>
</evidence>
<dbReference type="InterPro" id="IPR036388">
    <property type="entry name" value="WH-like_DNA-bd_sf"/>
</dbReference>
<dbReference type="InterPro" id="IPR002577">
    <property type="entry name" value="HTH_HxlR"/>
</dbReference>
<sequence>MTEYKLTHHDCPVTYTLSVLGGKWKWLIIYTLSGEGTLRYGELKRNLPGITHKMLSQELKGLEAEQLIDRKEYHQIPPKVEYSLTKKAQTLIPILDLMCDWGKTNWPKANPGC</sequence>
<dbReference type="KEGG" id="mana:MAMMFC1_04226"/>
<dbReference type="SUPFAM" id="SSF46785">
    <property type="entry name" value="Winged helix' DNA-binding domain"/>
    <property type="match status" value="1"/>
</dbReference>
<reference evidence="5 6" key="1">
    <citation type="journal article" date="2018" name="Int. J. Syst. Evol. Microbiol.">
        <title>Methylomusa anaerophila gen. nov., sp. nov., an anaerobic methanol-utilizing bacterium isolated from a microbial fuel cell.</title>
        <authorList>
            <person name="Amano N."/>
            <person name="Yamamuro A."/>
            <person name="Miyahara M."/>
            <person name="Kouzuma A."/>
            <person name="Abe T."/>
            <person name="Watanabe K."/>
        </authorList>
    </citation>
    <scope>NUCLEOTIDE SEQUENCE [LARGE SCALE GENOMIC DNA]</scope>
    <source>
        <strain evidence="5 6">MMFC1</strain>
    </source>
</reference>
<organism evidence="5 6">
    <name type="scientific">Methylomusa anaerophila</name>
    <dbReference type="NCBI Taxonomy" id="1930071"/>
    <lineage>
        <taxon>Bacteria</taxon>
        <taxon>Bacillati</taxon>
        <taxon>Bacillota</taxon>
        <taxon>Negativicutes</taxon>
        <taxon>Selenomonadales</taxon>
        <taxon>Sporomusaceae</taxon>
        <taxon>Methylomusa</taxon>
    </lineage>
</organism>
<dbReference type="AlphaFoldDB" id="A0A348AR11"/>